<keyword evidence="3" id="KW-1185">Reference proteome</keyword>
<feature type="region of interest" description="Disordered" evidence="1">
    <location>
        <begin position="468"/>
        <end position="490"/>
    </location>
</feature>
<name>A0A3L6ZYI9_9MICO</name>
<sequence length="609" mass="64903">MAKIDPLVLTYTEVNPKLQAIAELLQVADPPGMVRLEPDSTTGNPVPGAEARLADPAWMLGRQWQFGELTGEDAGSVVAVTVASRALPITAWAPLDDDTVSLAGVDWRPWRNGALLEELVQDVPQLAFGSGLRQRAEAGAQLVDLLSDAGEGKLAGTLASRYPLALEPDPESPEEPVPGETDEERAARLARVAARDALDPQARRLLRVLGGSVPDGKALLADVGSGQPAWLADATDTDAASAALSAWRVWLTGDADSGGAWSTERLEYRFALRFGDDENAVFARGTQFGSSEVRWSDLQWVDRARGDLPAGAPAGTPVQTSATMLATPLRYPGMPADRYWQLEDGAVDLGAIEAQPTDLARLCLAEFAMSSGDDWLNVPVDGLLGAINQITSVELTDDFGDTVAVEELADPAFTMFRVSTASGRPLPGIVLPPTASGTLVGEPVEEVLFLRDEMANMAWAIEITVQGRSGDARSRSGEPQPEADPWPEGLSPEERVYRLQSAVPAHWLPLVPISAQPGQLGLRKGALLRDGDPVLAQGVTLSPTPLTFPGEELPREGVHLRAVPVLARRADGTYVKWAAYRVRTGRGEAASKLAWDAALSVADMRPAES</sequence>
<accession>A0A3L6ZYI9</accession>
<evidence type="ECO:0000313" key="3">
    <source>
        <dbReference type="Proteomes" id="UP000270299"/>
    </source>
</evidence>
<protein>
    <submittedName>
        <fullName evidence="2">Uncharacterized protein</fullName>
    </submittedName>
</protein>
<dbReference type="EMBL" id="RCUV01000003">
    <property type="protein sequence ID" value="RLP73106.1"/>
    <property type="molecule type" value="Genomic_DNA"/>
</dbReference>
<dbReference type="RefSeq" id="WP_121671959.1">
    <property type="nucleotide sequence ID" value="NZ_RCUV01000003.1"/>
</dbReference>
<evidence type="ECO:0000313" key="2">
    <source>
        <dbReference type="EMBL" id="RLP73106.1"/>
    </source>
</evidence>
<feature type="region of interest" description="Disordered" evidence="1">
    <location>
        <begin position="164"/>
        <end position="184"/>
    </location>
</feature>
<gene>
    <name evidence="2" type="ORF">D9V29_03635</name>
</gene>
<reference evidence="2 3" key="1">
    <citation type="submission" date="2018-10" db="EMBL/GenBank/DDBJ databases">
        <authorList>
            <person name="Li J."/>
        </authorList>
    </citation>
    <scope>NUCLEOTIDE SEQUENCE [LARGE SCALE GENOMIC DNA]</scope>
    <source>
        <strain evidence="2 3">CCTCC AB209002</strain>
    </source>
</reference>
<dbReference type="Proteomes" id="UP000270299">
    <property type="component" value="Unassembled WGS sequence"/>
</dbReference>
<proteinExistence type="predicted"/>
<comment type="caution">
    <text evidence="2">The sequence shown here is derived from an EMBL/GenBank/DDBJ whole genome shotgun (WGS) entry which is preliminary data.</text>
</comment>
<evidence type="ECO:0000256" key="1">
    <source>
        <dbReference type="SAM" id="MobiDB-lite"/>
    </source>
</evidence>
<organism evidence="2 3">
    <name type="scientific">Mycetocola manganoxydans</name>
    <dbReference type="NCBI Taxonomy" id="699879"/>
    <lineage>
        <taxon>Bacteria</taxon>
        <taxon>Bacillati</taxon>
        <taxon>Actinomycetota</taxon>
        <taxon>Actinomycetes</taxon>
        <taxon>Micrococcales</taxon>
        <taxon>Microbacteriaceae</taxon>
        <taxon>Mycetocola</taxon>
    </lineage>
</organism>
<dbReference type="OrthoDB" id="9763471at2"/>
<dbReference type="AlphaFoldDB" id="A0A3L6ZYI9"/>